<gene>
    <name evidence="3" type="ORF">QF092_16900</name>
</gene>
<proteinExistence type="predicted"/>
<dbReference type="Pfam" id="PF00903">
    <property type="entry name" value="Glyoxalase"/>
    <property type="match status" value="2"/>
</dbReference>
<name>A0ABY8Q4V6_9RHOB</name>
<dbReference type="Proteomes" id="UP001230978">
    <property type="component" value="Chromosome"/>
</dbReference>
<dbReference type="PROSITE" id="PS51819">
    <property type="entry name" value="VOC"/>
    <property type="match status" value="2"/>
</dbReference>
<dbReference type="PANTHER" id="PTHR43279">
    <property type="entry name" value="CATECHOL-2,3-DIOXYGENASE"/>
    <property type="match status" value="1"/>
</dbReference>
<dbReference type="PROSITE" id="PS00934">
    <property type="entry name" value="GLYOXALASE_I_1"/>
    <property type="match status" value="1"/>
</dbReference>
<dbReference type="SUPFAM" id="SSF54593">
    <property type="entry name" value="Glyoxalase/Bleomycin resistance protein/Dihydroxybiphenyl dioxygenase"/>
    <property type="match status" value="2"/>
</dbReference>
<evidence type="ECO:0000256" key="1">
    <source>
        <dbReference type="ARBA" id="ARBA00022723"/>
    </source>
</evidence>
<dbReference type="EMBL" id="CP124535">
    <property type="protein sequence ID" value="WGV15908.1"/>
    <property type="molecule type" value="Genomic_DNA"/>
</dbReference>
<evidence type="ECO:0000313" key="3">
    <source>
        <dbReference type="EMBL" id="WGV15908.1"/>
    </source>
</evidence>
<evidence type="ECO:0000313" key="4">
    <source>
        <dbReference type="Proteomes" id="UP001230978"/>
    </source>
</evidence>
<dbReference type="PANTHER" id="PTHR43279:SF1">
    <property type="entry name" value="CATECHOL-2,3-DIOXYGENASE"/>
    <property type="match status" value="1"/>
</dbReference>
<dbReference type="RefSeq" id="WP_281465731.1">
    <property type="nucleotide sequence ID" value="NZ_CP124535.1"/>
</dbReference>
<feature type="domain" description="VOC" evidence="2">
    <location>
        <begin position="166"/>
        <end position="269"/>
    </location>
</feature>
<keyword evidence="1" id="KW-0479">Metal-binding</keyword>
<protein>
    <submittedName>
        <fullName evidence="3">VOC family protein</fullName>
    </submittedName>
</protein>
<organism evidence="3 4">
    <name type="scientific">Fuscovulum ytuae</name>
    <dbReference type="NCBI Taxonomy" id="3042299"/>
    <lineage>
        <taxon>Bacteria</taxon>
        <taxon>Pseudomonadati</taxon>
        <taxon>Pseudomonadota</taxon>
        <taxon>Alphaproteobacteria</taxon>
        <taxon>Rhodobacterales</taxon>
        <taxon>Paracoccaceae</taxon>
        <taxon>Fuscovulum</taxon>
    </lineage>
</organism>
<keyword evidence="4" id="KW-1185">Reference proteome</keyword>
<feature type="domain" description="VOC" evidence="2">
    <location>
        <begin position="9"/>
        <end position="125"/>
    </location>
</feature>
<evidence type="ECO:0000259" key="2">
    <source>
        <dbReference type="PROSITE" id="PS51819"/>
    </source>
</evidence>
<dbReference type="InterPro" id="IPR029068">
    <property type="entry name" value="Glyas_Bleomycin-R_OHBP_Dase"/>
</dbReference>
<dbReference type="Gene3D" id="3.10.180.10">
    <property type="entry name" value="2,3-Dihydroxybiphenyl 1,2-Dioxygenase, domain 1"/>
    <property type="match status" value="2"/>
</dbReference>
<dbReference type="InterPro" id="IPR037523">
    <property type="entry name" value="VOC_core"/>
</dbReference>
<reference evidence="3 4" key="1">
    <citation type="submission" date="2023-04" db="EMBL/GenBank/DDBJ databases">
        <title>YMD61, complete Genome.</title>
        <authorList>
            <person name="Zhang J."/>
        </authorList>
    </citation>
    <scope>NUCLEOTIDE SEQUENCE [LARGE SCALE GENOMIC DNA]</scope>
    <source>
        <strain evidence="3 4">YMD61</strain>
    </source>
</reference>
<sequence length="269" mass="28306">MTTATAPMEIGTVTLIVNDLPKMADFYARALGLVTLRGNRTKAVMGAGNRALLRLIADPAAPQHDRREAGLFHTAILMPDRATLGAWVRYASAANIPVLGASDHRVSEAIYLTDPERNGVEIYADRPRTAWTKPDGTIHMTTDPLDVPDLAAAATGPWKGAPEGTTIGHVHLQVGDVQKAEAFYEGTLGFPVTAHYPGAAFYGAGGYHHHIATNVWNSRGAGPRSPATGLAAVEILADDASLAALTARTGGTTALSDPWGTRITVKGKA</sequence>
<dbReference type="InterPro" id="IPR018146">
    <property type="entry name" value="Glyoxalase_1_CS"/>
</dbReference>
<dbReference type="CDD" id="cd16359">
    <property type="entry name" value="VOC_BsCatE_like_C"/>
    <property type="match status" value="1"/>
</dbReference>
<accession>A0ABY8Q4V6</accession>
<dbReference type="InterPro" id="IPR004360">
    <property type="entry name" value="Glyas_Fos-R_dOase_dom"/>
</dbReference>